<protein>
    <submittedName>
        <fullName evidence="1">Uncharacterized protein</fullName>
    </submittedName>
</protein>
<organism evidence="1 2">
    <name type="scientific">Heliobacterium modesticaldum (strain ATCC 51547 / Ice1)</name>
    <dbReference type="NCBI Taxonomy" id="498761"/>
    <lineage>
        <taxon>Bacteria</taxon>
        <taxon>Bacillati</taxon>
        <taxon>Bacillota</taxon>
        <taxon>Clostridia</taxon>
        <taxon>Eubacteriales</taxon>
        <taxon>Heliobacteriaceae</taxon>
        <taxon>Heliomicrobium</taxon>
    </lineage>
</organism>
<dbReference type="HOGENOM" id="CLU_3044083_0_0_9"/>
<evidence type="ECO:0000313" key="1">
    <source>
        <dbReference type="EMBL" id="ABZ85622.1"/>
    </source>
</evidence>
<sequence length="54" mass="6442">MFWNCRGRLIRLCLPFKGRHGNYNKKLTITTDSVVYHYRKLFWSMTVLASAFAE</sequence>
<keyword evidence="2" id="KW-1185">Reference proteome</keyword>
<gene>
    <name evidence="1" type="ORF">HM1_3121</name>
</gene>
<proteinExistence type="predicted"/>
<dbReference type="STRING" id="498761.HM1_3121"/>
<name>B0TEE0_HELMI</name>
<reference evidence="1 2" key="1">
    <citation type="journal article" date="2008" name="J. Bacteriol.">
        <title>The genome of Heliobacterium modesticaldum, a phototrophic representative of the Firmicutes containing the simplest photosynthetic apparatus.</title>
        <authorList>
            <person name="Sattley W.M."/>
            <person name="Madigan M.T."/>
            <person name="Swingley W.D."/>
            <person name="Cheung P.C."/>
            <person name="Clocksin K.M."/>
            <person name="Conrad A.L."/>
            <person name="Dejesa L.C."/>
            <person name="Honchak B.M."/>
            <person name="Jung D.O."/>
            <person name="Karbach L.E."/>
            <person name="Kurdoglu A."/>
            <person name="Lahiri S."/>
            <person name="Mastrian S.D."/>
            <person name="Page L.E."/>
            <person name="Taylor H.L."/>
            <person name="Wang Z.T."/>
            <person name="Raymond J."/>
            <person name="Chen M."/>
            <person name="Blankenship R.E."/>
            <person name="Touchman J.W."/>
        </authorList>
    </citation>
    <scope>NUCLEOTIDE SEQUENCE [LARGE SCALE GENOMIC DNA]</scope>
    <source>
        <strain evidence="2">ATCC 51547 / Ice1</strain>
    </source>
</reference>
<dbReference type="AlphaFoldDB" id="B0TEE0"/>
<evidence type="ECO:0000313" key="2">
    <source>
        <dbReference type="Proteomes" id="UP000008550"/>
    </source>
</evidence>
<dbReference type="EMBL" id="CP000930">
    <property type="protein sequence ID" value="ABZ85622.1"/>
    <property type="molecule type" value="Genomic_DNA"/>
</dbReference>
<accession>B0TEE0</accession>
<dbReference type="KEGG" id="hmo:HM1_3121"/>
<dbReference type="Proteomes" id="UP000008550">
    <property type="component" value="Chromosome"/>
</dbReference>